<gene>
    <name evidence="2" type="ORF">FMOSSE_LOCUS9809</name>
</gene>
<name>A0A9N9CX41_FUNMO</name>
<proteinExistence type="predicted"/>
<dbReference type="Proteomes" id="UP000789375">
    <property type="component" value="Unassembled WGS sequence"/>
</dbReference>
<reference evidence="2" key="1">
    <citation type="submission" date="2021-06" db="EMBL/GenBank/DDBJ databases">
        <authorList>
            <person name="Kallberg Y."/>
            <person name="Tangrot J."/>
            <person name="Rosling A."/>
        </authorList>
    </citation>
    <scope>NUCLEOTIDE SEQUENCE</scope>
    <source>
        <strain evidence="2">87-6 pot B 2015</strain>
    </source>
</reference>
<evidence type="ECO:0000313" key="3">
    <source>
        <dbReference type="Proteomes" id="UP000789375"/>
    </source>
</evidence>
<evidence type="ECO:0000313" key="2">
    <source>
        <dbReference type="EMBL" id="CAG8617734.1"/>
    </source>
</evidence>
<dbReference type="AlphaFoldDB" id="A0A9N9CX41"/>
<accession>A0A9N9CX41</accession>
<keyword evidence="3" id="KW-1185">Reference proteome</keyword>
<feature type="region of interest" description="Disordered" evidence="1">
    <location>
        <begin position="1"/>
        <end position="23"/>
    </location>
</feature>
<comment type="caution">
    <text evidence="2">The sequence shown here is derived from an EMBL/GenBank/DDBJ whole genome shotgun (WGS) entry which is preliminary data.</text>
</comment>
<feature type="compositionally biased region" description="Polar residues" evidence="1">
    <location>
        <begin position="1"/>
        <end position="22"/>
    </location>
</feature>
<evidence type="ECO:0000256" key="1">
    <source>
        <dbReference type="SAM" id="MobiDB-lite"/>
    </source>
</evidence>
<dbReference type="EMBL" id="CAJVPP010002996">
    <property type="protein sequence ID" value="CAG8617734.1"/>
    <property type="molecule type" value="Genomic_DNA"/>
</dbReference>
<organism evidence="2 3">
    <name type="scientific">Funneliformis mosseae</name>
    <name type="common">Endomycorrhizal fungus</name>
    <name type="synonym">Glomus mosseae</name>
    <dbReference type="NCBI Taxonomy" id="27381"/>
    <lineage>
        <taxon>Eukaryota</taxon>
        <taxon>Fungi</taxon>
        <taxon>Fungi incertae sedis</taxon>
        <taxon>Mucoromycota</taxon>
        <taxon>Glomeromycotina</taxon>
        <taxon>Glomeromycetes</taxon>
        <taxon>Glomerales</taxon>
        <taxon>Glomeraceae</taxon>
        <taxon>Funneliformis</taxon>
    </lineage>
</organism>
<sequence length="75" mass="8693">MSHDSTNSSRQTSTPRTLNTPKQFLKRYAEAQSRLAAKKQKLLEEGVIKKYNTLRKPSTYLLGQNILLELYQRPI</sequence>
<protein>
    <submittedName>
        <fullName evidence="2">13286_t:CDS:1</fullName>
    </submittedName>
</protein>